<accession>A0A816UAY6</accession>
<dbReference type="AlphaFoldDB" id="A0A816UAY6"/>
<organism evidence="3">
    <name type="scientific">Brassica napus</name>
    <name type="common">Rape</name>
    <dbReference type="NCBI Taxonomy" id="3708"/>
    <lineage>
        <taxon>Eukaryota</taxon>
        <taxon>Viridiplantae</taxon>
        <taxon>Streptophyta</taxon>
        <taxon>Embryophyta</taxon>
        <taxon>Tracheophyta</taxon>
        <taxon>Spermatophyta</taxon>
        <taxon>Magnoliopsida</taxon>
        <taxon>eudicotyledons</taxon>
        <taxon>Gunneridae</taxon>
        <taxon>Pentapetalae</taxon>
        <taxon>rosids</taxon>
        <taxon>malvids</taxon>
        <taxon>Brassicales</taxon>
        <taxon>Brassicaceae</taxon>
        <taxon>Brassiceae</taxon>
        <taxon>Brassica</taxon>
    </lineage>
</organism>
<proteinExistence type="predicted"/>
<name>A0A816UAY6_BRANA</name>
<evidence type="ECO:0000256" key="1">
    <source>
        <dbReference type="SAM" id="Coils"/>
    </source>
</evidence>
<gene>
    <name evidence="3" type="ORF">DARMORV10_C08P04920.1</name>
</gene>
<feature type="compositionally biased region" description="Polar residues" evidence="2">
    <location>
        <begin position="21"/>
        <end position="55"/>
    </location>
</feature>
<feature type="region of interest" description="Disordered" evidence="2">
    <location>
        <begin position="1"/>
        <end position="109"/>
    </location>
</feature>
<evidence type="ECO:0000313" key="3">
    <source>
        <dbReference type="EMBL" id="CAF2106090.1"/>
    </source>
</evidence>
<evidence type="ECO:0000256" key="2">
    <source>
        <dbReference type="SAM" id="MobiDB-lite"/>
    </source>
</evidence>
<dbReference type="EMBL" id="HG994372">
    <property type="protein sequence ID" value="CAF2106090.1"/>
    <property type="molecule type" value="Genomic_DNA"/>
</dbReference>
<dbReference type="Proteomes" id="UP001295469">
    <property type="component" value="Chromosome C08"/>
</dbReference>
<sequence>MEYIPRTESNLSRSIPELRNTKLSSKQNTNRDTSPGVQAGSSATGRNASPSVHTPSPNPIREIGINIEEPVVASDATRSRERRSALERVEAPDLRDQLRRRSTPSGDSGRLMEVEVLYNEEPHQSPILLDDNEQNARRSSALQRLGGLSSLGCRERTRATLDIEGPIAVEPSASKQTGKRKIARATTKRIMAQSPQQGAARAPVKRKVAQSPLHEPLSFLFKNKMNDHKKLLQGGMQEENRAKKPISASPTMSQLVTANSNADLTGPSEVVFNVCCLCVYCPLCILWCCIKLPCAIGWRAIQKAGRHLSGCSGCGRSLSMKIKATDYSSFSDIDSDETDVVSSIANGVELDNVDAEIIWPDPEEEVANMEKCIQEGFTFCYSHFTGGASTADVNRMREDAKKENNSRKTTKGNVNPTPGVAFDADYVVSILKSSLSADLRRIEEEIKNIGQTLTKSQNQMESHIQVMFDTFRRILRM</sequence>
<feature type="compositionally biased region" description="Basic and acidic residues" evidence="2">
    <location>
        <begin position="77"/>
        <end position="99"/>
    </location>
</feature>
<keyword evidence="1" id="KW-0175">Coiled coil</keyword>
<protein>
    <submittedName>
        <fullName evidence="3">(rape) hypothetical protein</fullName>
    </submittedName>
</protein>
<feature type="coiled-coil region" evidence="1">
    <location>
        <begin position="432"/>
        <end position="459"/>
    </location>
</feature>
<reference evidence="3" key="1">
    <citation type="submission" date="2021-01" db="EMBL/GenBank/DDBJ databases">
        <authorList>
            <consortium name="Genoscope - CEA"/>
            <person name="William W."/>
        </authorList>
    </citation>
    <scope>NUCLEOTIDE SEQUENCE</scope>
</reference>